<keyword evidence="4 7" id="KW-0812">Transmembrane</keyword>
<dbReference type="Proteomes" id="UP001186944">
    <property type="component" value="Unassembled WGS sequence"/>
</dbReference>
<feature type="transmembrane region" description="Helical" evidence="7">
    <location>
        <begin position="344"/>
        <end position="360"/>
    </location>
</feature>
<reference evidence="8" key="1">
    <citation type="submission" date="2019-08" db="EMBL/GenBank/DDBJ databases">
        <title>The improved chromosome-level genome for the pearl oyster Pinctada fucata martensii using PacBio sequencing and Hi-C.</title>
        <authorList>
            <person name="Zheng Z."/>
        </authorList>
    </citation>
    <scope>NUCLEOTIDE SEQUENCE</scope>
    <source>
        <strain evidence="8">ZZ-2019</strain>
        <tissue evidence="8">Adductor muscle</tissue>
    </source>
</reference>
<keyword evidence="6 7" id="KW-0472">Membrane</keyword>
<dbReference type="EMBL" id="VSWD01000013">
    <property type="protein sequence ID" value="KAK3084904.1"/>
    <property type="molecule type" value="Genomic_DNA"/>
</dbReference>
<dbReference type="AlphaFoldDB" id="A0AA88XGI7"/>
<comment type="similarity">
    <text evidence="2">Belongs to the SLC13A/DASS transporter (TC 2.A.47) family. NADC subfamily.</text>
</comment>
<evidence type="ECO:0000256" key="3">
    <source>
        <dbReference type="ARBA" id="ARBA00022448"/>
    </source>
</evidence>
<evidence type="ECO:0000256" key="2">
    <source>
        <dbReference type="ARBA" id="ARBA00006772"/>
    </source>
</evidence>
<comment type="subcellular location">
    <subcellularLocation>
        <location evidence="1">Membrane</location>
        <topology evidence="1">Multi-pass membrane protein</topology>
    </subcellularLocation>
</comment>
<feature type="transmembrane region" description="Helical" evidence="7">
    <location>
        <begin position="245"/>
        <end position="274"/>
    </location>
</feature>
<keyword evidence="5 7" id="KW-1133">Transmembrane helix</keyword>
<feature type="transmembrane region" description="Helical" evidence="7">
    <location>
        <begin position="44"/>
        <end position="71"/>
    </location>
</feature>
<dbReference type="Pfam" id="PF00939">
    <property type="entry name" value="Na_sulph_symp"/>
    <property type="match status" value="1"/>
</dbReference>
<evidence type="ECO:0000256" key="6">
    <source>
        <dbReference type="ARBA" id="ARBA00023136"/>
    </source>
</evidence>
<sequence length="574" mass="63671">MASRKCLESLRRNLKRWIVICVPILLIPLPICLRSQTGNCAYGLLIMAVFWMTEALPLPVTSLIPIVIFPIMGITKVQDLAHLYYNDIIFVFIGAYSVAVCVEKWNIHRRFALRLLLSLGSEPKWLLLGFTVITSFLSMWMGNIAVCSTMIPMANAVLVQLIKTKQLRDRMKDGMKDLDTKDVKEEAFDFQSLPEGDKKICKAFSLCICYAANIGGIATLTGTAPNLVMKGNADMLAGGESGVTFASWIIFGMPVACVNTFICWIVLQLAFFGVRDLFCSKKKGKSSSGVQELIQKEYIKLGPMSFAEKAVLGHFVILVLLWFTREPEFFPGWASLFKEGFVRDAVPAILICISLFVFPSERRKSADSSTRGTRALLDWKTMNDTVPWGLCLLLGGGFALARACSDSGLSLWFADQLSVFKDVSPKVMILLICLLVSFSTEIIGNTPICSIFMPILADLAIAIHVHPIYLMLPAAIATSFAFMLPVATPPNSIVFGYGYLHVMDMVKVGFFINILCVLVVTLAINTYGIHYFDLDVFPDWAKRNVSSFVDNPTSNSTFQNLTDIISSHRNLSNI</sequence>
<dbReference type="PROSITE" id="PS01271">
    <property type="entry name" value="NA_SULFATE"/>
    <property type="match status" value="1"/>
</dbReference>
<proteinExistence type="inferred from homology"/>
<keyword evidence="9" id="KW-1185">Reference proteome</keyword>
<accession>A0AA88XGI7</accession>
<name>A0AA88XGI7_PINIB</name>
<feature type="transmembrane region" description="Helical" evidence="7">
    <location>
        <begin position="203"/>
        <end position="225"/>
    </location>
</feature>
<keyword evidence="3" id="KW-0813">Transport</keyword>
<evidence type="ECO:0000256" key="5">
    <source>
        <dbReference type="ARBA" id="ARBA00022989"/>
    </source>
</evidence>
<gene>
    <name evidence="8" type="ORF">FSP39_021163</name>
</gene>
<evidence type="ECO:0000256" key="4">
    <source>
        <dbReference type="ARBA" id="ARBA00022692"/>
    </source>
</evidence>
<dbReference type="CDD" id="cd01115">
    <property type="entry name" value="SLC13_permease"/>
    <property type="match status" value="1"/>
</dbReference>
<organism evidence="8 9">
    <name type="scientific">Pinctada imbricata</name>
    <name type="common">Atlantic pearl-oyster</name>
    <name type="synonym">Pinctada martensii</name>
    <dbReference type="NCBI Taxonomy" id="66713"/>
    <lineage>
        <taxon>Eukaryota</taxon>
        <taxon>Metazoa</taxon>
        <taxon>Spiralia</taxon>
        <taxon>Lophotrochozoa</taxon>
        <taxon>Mollusca</taxon>
        <taxon>Bivalvia</taxon>
        <taxon>Autobranchia</taxon>
        <taxon>Pteriomorphia</taxon>
        <taxon>Pterioida</taxon>
        <taxon>Pterioidea</taxon>
        <taxon>Pteriidae</taxon>
        <taxon>Pinctada</taxon>
    </lineage>
</organism>
<feature type="transmembrane region" description="Helical" evidence="7">
    <location>
        <begin position="306"/>
        <end position="324"/>
    </location>
</feature>
<comment type="caution">
    <text evidence="8">The sequence shown here is derived from an EMBL/GenBank/DDBJ whole genome shotgun (WGS) entry which is preliminary data.</text>
</comment>
<feature type="transmembrane region" description="Helical" evidence="7">
    <location>
        <begin position="508"/>
        <end position="532"/>
    </location>
</feature>
<feature type="transmembrane region" description="Helical" evidence="7">
    <location>
        <begin position="83"/>
        <end position="105"/>
    </location>
</feature>
<feature type="transmembrane region" description="Helical" evidence="7">
    <location>
        <begin position="125"/>
        <end position="158"/>
    </location>
</feature>
<evidence type="ECO:0000256" key="7">
    <source>
        <dbReference type="SAM" id="Phobius"/>
    </source>
</evidence>
<evidence type="ECO:0000256" key="1">
    <source>
        <dbReference type="ARBA" id="ARBA00004141"/>
    </source>
</evidence>
<evidence type="ECO:0008006" key="10">
    <source>
        <dbReference type="Google" id="ProtNLM"/>
    </source>
</evidence>
<evidence type="ECO:0000313" key="9">
    <source>
        <dbReference type="Proteomes" id="UP001186944"/>
    </source>
</evidence>
<evidence type="ECO:0000313" key="8">
    <source>
        <dbReference type="EMBL" id="KAK3084904.1"/>
    </source>
</evidence>
<dbReference type="PANTHER" id="PTHR10283">
    <property type="entry name" value="SOLUTE CARRIER FAMILY 13 MEMBER"/>
    <property type="match status" value="1"/>
</dbReference>
<dbReference type="GO" id="GO:0015141">
    <property type="term" value="F:succinate transmembrane transporter activity"/>
    <property type="evidence" value="ECO:0007669"/>
    <property type="project" value="UniProtKB-ARBA"/>
</dbReference>
<protein>
    <recommendedName>
        <fullName evidence="10">Solute carrier family 13 member 5</fullName>
    </recommendedName>
</protein>
<dbReference type="InterPro" id="IPR001898">
    <property type="entry name" value="SLC13A/DASS"/>
</dbReference>
<dbReference type="GO" id="GO:0005886">
    <property type="term" value="C:plasma membrane"/>
    <property type="evidence" value="ECO:0007669"/>
    <property type="project" value="TreeGrafter"/>
</dbReference>
<dbReference type="PANTHER" id="PTHR10283:SF82">
    <property type="entry name" value="SOLUTE CARRIER FAMILY 13 MEMBER 2"/>
    <property type="match status" value="1"/>
</dbReference>
<dbReference type="InterPro" id="IPR031312">
    <property type="entry name" value="Na/sul_symport_CS"/>
</dbReference>